<dbReference type="Gene3D" id="3.40.50.2020">
    <property type="match status" value="1"/>
</dbReference>
<name>A0A401FZ88_9BACT</name>
<dbReference type="Pfam" id="PF13537">
    <property type="entry name" value="GATase_7"/>
    <property type="match status" value="1"/>
</dbReference>
<dbReference type="PIRSF" id="PIRSF000485">
    <property type="entry name" value="Amd_phspho_trans"/>
    <property type="match status" value="1"/>
</dbReference>
<dbReference type="Gene3D" id="3.60.20.10">
    <property type="entry name" value="Glutamine Phosphoribosylpyrophosphate, subunit 1, domain 1"/>
    <property type="match status" value="1"/>
</dbReference>
<dbReference type="PANTHER" id="PTHR11907">
    <property type="entry name" value="AMIDOPHOSPHORIBOSYLTRANSFERASE"/>
    <property type="match status" value="1"/>
</dbReference>
<dbReference type="GO" id="GO:0046872">
    <property type="term" value="F:metal ion binding"/>
    <property type="evidence" value="ECO:0007669"/>
    <property type="project" value="UniProtKB-KW"/>
</dbReference>
<keyword evidence="4 8" id="KW-0328">Glycosyltransferase</keyword>
<dbReference type="GO" id="GO:0009113">
    <property type="term" value="P:purine nucleobase biosynthetic process"/>
    <property type="evidence" value="ECO:0007669"/>
    <property type="project" value="InterPro"/>
</dbReference>
<dbReference type="SUPFAM" id="SSF53271">
    <property type="entry name" value="PRTase-like"/>
    <property type="match status" value="1"/>
</dbReference>
<protein>
    <recommendedName>
        <fullName evidence="3 8">Amidophosphoribosyltransferase</fullName>
        <shortName evidence="8">ATase</shortName>
        <ecNumber evidence="3 8">2.4.2.14</ecNumber>
    </recommendedName>
    <alternativeName>
        <fullName evidence="8">Glutamine phosphoribosylpyrophosphate amidotransferase</fullName>
    </alternativeName>
</protein>
<keyword evidence="12" id="KW-1185">Reference proteome</keyword>
<comment type="pathway">
    <text evidence="1 8">Purine metabolism; IMP biosynthesis via de novo pathway; N(1)-(5-phospho-D-ribosyl)glycinamide from 5-phospho-alpha-D-ribose 1-diphosphate: step 1/2.</text>
</comment>
<dbReference type="EMBL" id="BEXT01000001">
    <property type="protein sequence ID" value="GBC62253.1"/>
    <property type="molecule type" value="Genomic_DNA"/>
</dbReference>
<evidence type="ECO:0000256" key="9">
    <source>
        <dbReference type="PIRSR" id="PIRSR000485-3"/>
    </source>
</evidence>
<evidence type="ECO:0000259" key="10">
    <source>
        <dbReference type="PROSITE" id="PS51278"/>
    </source>
</evidence>
<feature type="binding site" evidence="9">
    <location>
        <position position="380"/>
    </location>
    <ligand>
        <name>[4Fe-4S] cluster</name>
        <dbReference type="ChEBI" id="CHEBI:49883"/>
    </ligand>
</feature>
<keyword evidence="9" id="KW-0411">Iron-sulfur</keyword>
<evidence type="ECO:0000256" key="6">
    <source>
        <dbReference type="ARBA" id="ARBA00022755"/>
    </source>
</evidence>
<dbReference type="InterPro" id="IPR005854">
    <property type="entry name" value="PurF"/>
</dbReference>
<dbReference type="CDD" id="cd06223">
    <property type="entry name" value="PRTases_typeI"/>
    <property type="match status" value="1"/>
</dbReference>
<dbReference type="Proteomes" id="UP000288096">
    <property type="component" value="Unassembled WGS sequence"/>
</dbReference>
<proteinExistence type="inferred from homology"/>
<feature type="binding site" evidence="9">
    <location>
        <position position="233"/>
    </location>
    <ligand>
        <name>[4Fe-4S] cluster</name>
        <dbReference type="ChEBI" id="CHEBI:49883"/>
    </ligand>
</feature>
<accession>A0A401FZ88</accession>
<evidence type="ECO:0000256" key="4">
    <source>
        <dbReference type="ARBA" id="ARBA00022676"/>
    </source>
</evidence>
<feature type="binding site" evidence="9">
    <location>
        <position position="461"/>
    </location>
    <ligand>
        <name>[4Fe-4S] cluster</name>
        <dbReference type="ChEBI" id="CHEBI:49883"/>
    </ligand>
</feature>
<dbReference type="RefSeq" id="WP_124329442.1">
    <property type="nucleotide sequence ID" value="NZ_BEXT01000001.1"/>
</dbReference>
<feature type="domain" description="Glutamine amidotransferase type-2" evidence="10">
    <location>
        <begin position="1"/>
        <end position="218"/>
    </location>
</feature>
<evidence type="ECO:0000256" key="2">
    <source>
        <dbReference type="ARBA" id="ARBA00010138"/>
    </source>
</evidence>
<keyword evidence="6 8" id="KW-0658">Purine biosynthesis</keyword>
<dbReference type="InterPro" id="IPR029055">
    <property type="entry name" value="Ntn_hydrolases_N"/>
</dbReference>
<dbReference type="UniPathway" id="UPA00074">
    <property type="reaction ID" value="UER00124"/>
</dbReference>
<comment type="cofactor">
    <cofactor evidence="9">
        <name>[4Fe-4S] cluster</name>
        <dbReference type="ChEBI" id="CHEBI:49883"/>
    </cofactor>
    <text evidence="9">Binds 1 [4Fe-4S] cluster per subunit.</text>
</comment>
<reference evidence="12" key="1">
    <citation type="submission" date="2017-11" db="EMBL/GenBank/DDBJ databases">
        <authorList>
            <person name="Watanabe M."/>
            <person name="Kojima H."/>
        </authorList>
    </citation>
    <scope>NUCLEOTIDE SEQUENCE [LARGE SCALE GENOMIC DNA]</scope>
    <source>
        <strain evidence="12">Tokyo 01</strain>
    </source>
</reference>
<dbReference type="GO" id="GO:0006189">
    <property type="term" value="P:'de novo' IMP biosynthetic process"/>
    <property type="evidence" value="ECO:0007669"/>
    <property type="project" value="UniProtKB-UniPathway"/>
</dbReference>
<keyword evidence="5 8" id="KW-0808">Transferase</keyword>
<dbReference type="GO" id="GO:0004044">
    <property type="term" value="F:amidophosphoribosyltransferase activity"/>
    <property type="evidence" value="ECO:0007669"/>
    <property type="project" value="UniProtKB-EC"/>
</dbReference>
<keyword evidence="9" id="KW-0408">Iron</keyword>
<evidence type="ECO:0000256" key="8">
    <source>
        <dbReference type="PIRNR" id="PIRNR000485"/>
    </source>
</evidence>
<keyword evidence="9" id="KW-0479">Metal-binding</keyword>
<evidence type="ECO:0000256" key="1">
    <source>
        <dbReference type="ARBA" id="ARBA00005209"/>
    </source>
</evidence>
<feature type="binding site" evidence="9">
    <location>
        <position position="458"/>
    </location>
    <ligand>
        <name>[4Fe-4S] cluster</name>
        <dbReference type="ChEBI" id="CHEBI:49883"/>
    </ligand>
</feature>
<organism evidence="11 12">
    <name type="scientific">Desulfonema ishimotonii</name>
    <dbReference type="NCBI Taxonomy" id="45657"/>
    <lineage>
        <taxon>Bacteria</taxon>
        <taxon>Pseudomonadati</taxon>
        <taxon>Thermodesulfobacteriota</taxon>
        <taxon>Desulfobacteria</taxon>
        <taxon>Desulfobacterales</taxon>
        <taxon>Desulfococcaceae</taxon>
        <taxon>Desulfonema</taxon>
    </lineage>
</organism>
<dbReference type="GO" id="GO:0051536">
    <property type="term" value="F:iron-sulfur cluster binding"/>
    <property type="evidence" value="ECO:0007669"/>
    <property type="project" value="UniProtKB-KW"/>
</dbReference>
<evidence type="ECO:0000256" key="3">
    <source>
        <dbReference type="ARBA" id="ARBA00011941"/>
    </source>
</evidence>
<dbReference type="SUPFAM" id="SSF56235">
    <property type="entry name" value="N-terminal nucleophile aminohydrolases (Ntn hydrolases)"/>
    <property type="match status" value="1"/>
</dbReference>
<keyword evidence="7" id="KW-0315">Glutamine amidotransferase</keyword>
<dbReference type="PROSITE" id="PS51278">
    <property type="entry name" value="GATASE_TYPE_2"/>
    <property type="match status" value="1"/>
</dbReference>
<comment type="similarity">
    <text evidence="2 8">In the C-terminal section; belongs to the purine/pyrimidine phosphoribosyltransferase family.</text>
</comment>
<comment type="catalytic activity">
    <reaction evidence="8">
        <text>5-phospho-beta-D-ribosylamine + L-glutamate + diphosphate = 5-phospho-alpha-D-ribose 1-diphosphate + L-glutamine + H2O</text>
        <dbReference type="Rhea" id="RHEA:14905"/>
        <dbReference type="ChEBI" id="CHEBI:15377"/>
        <dbReference type="ChEBI" id="CHEBI:29985"/>
        <dbReference type="ChEBI" id="CHEBI:33019"/>
        <dbReference type="ChEBI" id="CHEBI:58017"/>
        <dbReference type="ChEBI" id="CHEBI:58359"/>
        <dbReference type="ChEBI" id="CHEBI:58681"/>
        <dbReference type="EC" id="2.4.2.14"/>
    </reaction>
</comment>
<dbReference type="InterPro" id="IPR000836">
    <property type="entry name" value="PRTase_dom"/>
</dbReference>
<reference evidence="12" key="2">
    <citation type="submission" date="2019-01" db="EMBL/GenBank/DDBJ databases">
        <title>Genome sequence of Desulfonema ishimotonii strain Tokyo 01.</title>
        <authorList>
            <person name="Fukui M."/>
        </authorList>
    </citation>
    <scope>NUCLEOTIDE SEQUENCE [LARGE SCALE GENOMIC DNA]</scope>
    <source>
        <strain evidence="12">Tokyo 01</strain>
    </source>
</reference>
<evidence type="ECO:0000313" key="12">
    <source>
        <dbReference type="Proteomes" id="UP000288096"/>
    </source>
</evidence>
<dbReference type="InterPro" id="IPR017932">
    <property type="entry name" value="GATase_2_dom"/>
</dbReference>
<dbReference type="AlphaFoldDB" id="A0A401FZ88"/>
<evidence type="ECO:0000256" key="5">
    <source>
        <dbReference type="ARBA" id="ARBA00022679"/>
    </source>
</evidence>
<sequence length="468" mass="52651">MGGFFGVASQSDCVGDLYYGTDYHFHLGTRRGGMAVKNGKEIRRSIHNIENNYFRMEFEPDLAKFQNGRLGIGIISDFDAQPLVVGSHLGTFAIVTVGRIHNMDELRAKAFSRRKYFTEITGGETNATEMAAMLICEEDSFENGIRYAQEMIKGSCSMLVLTDDGIYAARDRLGRTPVVIGKKDGAYAAASESSAFPNLGYETEKFLGPGEIVFLTAEGCEQKTPPGDRMQICAFLWVYYGYPASEYEGINVEYIRNRCGAALARNDDAEIDVVSGIPDSGIGHALGYANERHIPYIRPFVKYTPTWPRSFMPQNQKMRDLVAKMKLIPIRKLITGKRILFCEDSIVRGTQLEENVQILFDYGAREVHMRPACPTLVYPCEFLNFSTSRSTLALAGRKVIHDLENGTDNHLEEYATCGTERNLEMIDRIRRRLKLTSLKYQRLDDLVEAIGLPKEKLCTHCWDGSGYF</sequence>
<dbReference type="EC" id="2.4.2.14" evidence="3 8"/>
<comment type="caution">
    <text evidence="11">The sequence shown here is derived from an EMBL/GenBank/DDBJ whole genome shotgun (WGS) entry which is preliminary data.</text>
</comment>
<evidence type="ECO:0000256" key="7">
    <source>
        <dbReference type="ARBA" id="ARBA00022962"/>
    </source>
</evidence>
<gene>
    <name evidence="11" type="ORF">DENIS_3222</name>
</gene>
<dbReference type="InterPro" id="IPR029057">
    <property type="entry name" value="PRTase-like"/>
</dbReference>
<evidence type="ECO:0000313" key="11">
    <source>
        <dbReference type="EMBL" id="GBC62253.1"/>
    </source>
</evidence>
<dbReference type="OrthoDB" id="9801213at2"/>